<proteinExistence type="predicted"/>
<dbReference type="InterPro" id="IPR007695">
    <property type="entry name" value="DNA_mismatch_repair_MutS-lik_N"/>
</dbReference>
<evidence type="ECO:0000259" key="2">
    <source>
        <dbReference type="Pfam" id="PF01624"/>
    </source>
</evidence>
<dbReference type="EMBL" id="UGCO01000001">
    <property type="protein sequence ID" value="STI80446.1"/>
    <property type="molecule type" value="Genomic_DNA"/>
</dbReference>
<dbReference type="InterPro" id="IPR016151">
    <property type="entry name" value="DNA_mismatch_repair_MutS_N"/>
</dbReference>
<accession>A0A376TUM8</accession>
<dbReference type="Pfam" id="PF01624">
    <property type="entry name" value="MutS_I"/>
    <property type="match status" value="1"/>
</dbReference>
<dbReference type="SUPFAM" id="SSF55271">
    <property type="entry name" value="DNA repair protein MutS, domain I"/>
    <property type="match status" value="1"/>
</dbReference>
<dbReference type="AlphaFoldDB" id="A0A376TUM8"/>
<evidence type="ECO:0000256" key="1">
    <source>
        <dbReference type="SAM" id="MobiDB-lite"/>
    </source>
</evidence>
<feature type="domain" description="DNA mismatch repair protein MutS-like N-terminal" evidence="2">
    <location>
        <begin position="11"/>
        <end position="57"/>
    </location>
</feature>
<dbReference type="Gene3D" id="3.40.1170.10">
    <property type="entry name" value="DNA repair protein MutS, domain I"/>
    <property type="match status" value="1"/>
</dbReference>
<sequence length="106" mass="12137">MSAIENFDAHTPMMQQYLRLKAQHPEILLFYRMGDFYELFYDDAKRASQLLDIFTDQTRCFGGRADPDGGDSLPCGGKLSRQTGESGRVRCHLRTNWRSGDQQRSG</sequence>
<feature type="region of interest" description="Disordered" evidence="1">
    <location>
        <begin position="65"/>
        <end position="87"/>
    </location>
</feature>
<evidence type="ECO:0000313" key="3">
    <source>
        <dbReference type="EMBL" id="STI80446.1"/>
    </source>
</evidence>
<gene>
    <name evidence="3" type="primary">mutS_4</name>
    <name evidence="3" type="ORF">NCTC8985_05872</name>
</gene>
<dbReference type="GO" id="GO:0006298">
    <property type="term" value="P:mismatch repair"/>
    <property type="evidence" value="ECO:0007669"/>
    <property type="project" value="InterPro"/>
</dbReference>
<dbReference type="Proteomes" id="UP000254405">
    <property type="component" value="Unassembled WGS sequence"/>
</dbReference>
<reference evidence="3 4" key="1">
    <citation type="submission" date="2018-06" db="EMBL/GenBank/DDBJ databases">
        <authorList>
            <consortium name="Pathogen Informatics"/>
            <person name="Doyle S."/>
        </authorList>
    </citation>
    <scope>NUCLEOTIDE SEQUENCE [LARGE SCALE GENOMIC DNA]</scope>
    <source>
        <strain evidence="3 4">NCTC8985</strain>
    </source>
</reference>
<organism evidence="3 4">
    <name type="scientific">Escherichia coli</name>
    <dbReference type="NCBI Taxonomy" id="562"/>
    <lineage>
        <taxon>Bacteria</taxon>
        <taxon>Pseudomonadati</taxon>
        <taxon>Pseudomonadota</taxon>
        <taxon>Gammaproteobacteria</taxon>
        <taxon>Enterobacterales</taxon>
        <taxon>Enterobacteriaceae</taxon>
        <taxon>Escherichia</taxon>
    </lineage>
</organism>
<evidence type="ECO:0000313" key="4">
    <source>
        <dbReference type="Proteomes" id="UP000254405"/>
    </source>
</evidence>
<protein>
    <submittedName>
        <fullName evidence="3">DNA mismatch repair protein MutS</fullName>
    </submittedName>
</protein>
<name>A0A376TUM8_ECOLX</name>
<dbReference type="GO" id="GO:0005524">
    <property type="term" value="F:ATP binding"/>
    <property type="evidence" value="ECO:0007669"/>
    <property type="project" value="InterPro"/>
</dbReference>
<dbReference type="GO" id="GO:0030983">
    <property type="term" value="F:mismatched DNA binding"/>
    <property type="evidence" value="ECO:0007669"/>
    <property type="project" value="InterPro"/>
</dbReference>